<dbReference type="PANTHER" id="PTHR34945">
    <property type="entry name" value="2-OXOGLUTARATE (2OG) AND FE(II)-DEPENDENT OXYGENASE SUPERFAMILY PROTEIN"/>
    <property type="match status" value="1"/>
</dbReference>
<feature type="compositionally biased region" description="Polar residues" evidence="1">
    <location>
        <begin position="1"/>
        <end position="11"/>
    </location>
</feature>
<protein>
    <submittedName>
        <fullName evidence="2">Uncharacterized protein</fullName>
    </submittedName>
</protein>
<gene>
    <name evidence="2" type="ORF">I3842_09G223300</name>
</gene>
<accession>A0A922J834</accession>
<proteinExistence type="predicted"/>
<sequence>MATMRTTTAVPSPSPIPTGKGSYSAANETFIKHLKNSLQPPKLEFPVRTHHLVPAEIHIRSLVSRGRGSVDRLLRSAGEFGACRISGHGISSEELRSLVEEAEGVFRNSCFVERKGGNREAIALTPTQHWEGEFTYPKFSQIMENVASKLDAVAKQLIQVLTENADDKKFWKVMQDQKEVVAVTLYRHHHNNDLLEEQDPIPVPLPNNQRNDKSYGDDHDHALSFHLPMEQCQFYIQSKRGLLSFKEGPDRIVVIIGKQLEEWSQQGEFKCVSGDNTNIIHQDGGVQGTQPFYTLELKYSSN</sequence>
<dbReference type="Proteomes" id="UP000811246">
    <property type="component" value="Chromosome 9"/>
</dbReference>
<dbReference type="EMBL" id="CM031833">
    <property type="protein sequence ID" value="KAG6697880.1"/>
    <property type="molecule type" value="Genomic_DNA"/>
</dbReference>
<evidence type="ECO:0000313" key="3">
    <source>
        <dbReference type="Proteomes" id="UP000811246"/>
    </source>
</evidence>
<dbReference type="PANTHER" id="PTHR34945:SF4">
    <property type="entry name" value="2-OXOGLUTARATE (2OG) AND FE(II)-DEPENDENT OXYGENASE SUPERFAMILY PROTEIN"/>
    <property type="match status" value="1"/>
</dbReference>
<organism evidence="2 3">
    <name type="scientific">Carya illinoinensis</name>
    <name type="common">Pecan</name>
    <dbReference type="NCBI Taxonomy" id="32201"/>
    <lineage>
        <taxon>Eukaryota</taxon>
        <taxon>Viridiplantae</taxon>
        <taxon>Streptophyta</taxon>
        <taxon>Embryophyta</taxon>
        <taxon>Tracheophyta</taxon>
        <taxon>Spermatophyta</taxon>
        <taxon>Magnoliopsida</taxon>
        <taxon>eudicotyledons</taxon>
        <taxon>Gunneridae</taxon>
        <taxon>Pentapetalae</taxon>
        <taxon>rosids</taxon>
        <taxon>fabids</taxon>
        <taxon>Fagales</taxon>
        <taxon>Juglandaceae</taxon>
        <taxon>Carya</taxon>
    </lineage>
</organism>
<feature type="region of interest" description="Disordered" evidence="1">
    <location>
        <begin position="1"/>
        <end position="22"/>
    </location>
</feature>
<evidence type="ECO:0000313" key="2">
    <source>
        <dbReference type="EMBL" id="KAG6697880.1"/>
    </source>
</evidence>
<evidence type="ECO:0000256" key="1">
    <source>
        <dbReference type="SAM" id="MobiDB-lite"/>
    </source>
</evidence>
<reference evidence="2" key="1">
    <citation type="submission" date="2021-01" db="EMBL/GenBank/DDBJ databases">
        <authorList>
            <person name="Lovell J.T."/>
            <person name="Bentley N."/>
            <person name="Bhattarai G."/>
            <person name="Jenkins J.W."/>
            <person name="Sreedasyam A."/>
            <person name="Alarcon Y."/>
            <person name="Bock C."/>
            <person name="Boston L."/>
            <person name="Carlson J."/>
            <person name="Cervantes K."/>
            <person name="Clermont K."/>
            <person name="Krom N."/>
            <person name="Kubenka K."/>
            <person name="Mamidi S."/>
            <person name="Mattison C."/>
            <person name="Monteros M."/>
            <person name="Pisani C."/>
            <person name="Plott C."/>
            <person name="Rajasekar S."/>
            <person name="Rhein H.S."/>
            <person name="Rohla C."/>
            <person name="Song M."/>
            <person name="Hilaire R.S."/>
            <person name="Shu S."/>
            <person name="Wells L."/>
            <person name="Wang X."/>
            <person name="Webber J."/>
            <person name="Heerema R.J."/>
            <person name="Klein P."/>
            <person name="Conner P."/>
            <person name="Grauke L."/>
            <person name="Grimwood J."/>
            <person name="Schmutz J."/>
            <person name="Randall J.J."/>
        </authorList>
    </citation>
    <scope>NUCLEOTIDE SEQUENCE</scope>
    <source>
        <tissue evidence="2">Leaf</tissue>
    </source>
</reference>
<comment type="caution">
    <text evidence="2">The sequence shown here is derived from an EMBL/GenBank/DDBJ whole genome shotgun (WGS) entry which is preliminary data.</text>
</comment>
<dbReference type="AlphaFoldDB" id="A0A922J834"/>
<name>A0A922J834_CARIL</name>